<dbReference type="InterPro" id="IPR012332">
    <property type="entry name" value="Autotransporter_pectin_lyase_C"/>
</dbReference>
<dbReference type="InterPro" id="IPR036709">
    <property type="entry name" value="Autotransporte_beta_dom_sf"/>
</dbReference>
<evidence type="ECO:0000313" key="4">
    <source>
        <dbReference type="Proteomes" id="UP001596016"/>
    </source>
</evidence>
<evidence type="ECO:0000313" key="3">
    <source>
        <dbReference type="EMBL" id="MFC5384644.1"/>
    </source>
</evidence>
<proteinExistence type="predicted"/>
<protein>
    <submittedName>
        <fullName evidence="3">Autotransporter domain-containing protein</fullName>
    </submittedName>
</protein>
<reference evidence="4" key="1">
    <citation type="journal article" date="2019" name="Int. J. Syst. Evol. Microbiol.">
        <title>The Global Catalogue of Microorganisms (GCM) 10K type strain sequencing project: providing services to taxonomists for standard genome sequencing and annotation.</title>
        <authorList>
            <consortium name="The Broad Institute Genomics Platform"/>
            <consortium name="The Broad Institute Genome Sequencing Center for Infectious Disease"/>
            <person name="Wu L."/>
            <person name="Ma J."/>
        </authorList>
    </citation>
    <scope>NUCLEOTIDE SEQUENCE [LARGE SCALE GENOMIC DNA]</scope>
    <source>
        <strain evidence="4">CGMCC 4.1415</strain>
    </source>
</reference>
<dbReference type="SMART" id="SM00869">
    <property type="entry name" value="Autotransporter"/>
    <property type="match status" value="1"/>
</dbReference>
<dbReference type="PROSITE" id="PS51208">
    <property type="entry name" value="AUTOTRANSPORTER"/>
    <property type="match status" value="1"/>
</dbReference>
<feature type="domain" description="Autotransporter" evidence="2">
    <location>
        <begin position="1684"/>
        <end position="1964"/>
    </location>
</feature>
<comment type="caution">
    <text evidence="3">The sequence shown here is derived from an EMBL/GenBank/DDBJ whole genome shotgun (WGS) entry which is preliminary data.</text>
</comment>
<dbReference type="EMBL" id="JBHSLL010000007">
    <property type="protein sequence ID" value="MFC5384644.1"/>
    <property type="molecule type" value="Genomic_DNA"/>
</dbReference>
<dbReference type="NCBIfam" id="TIGR04393">
    <property type="entry name" value="rpt_T5SS_PEPC"/>
    <property type="match status" value="4"/>
</dbReference>
<accession>A0ABW0GTI1</accession>
<keyword evidence="4" id="KW-1185">Reference proteome</keyword>
<evidence type="ECO:0000259" key="2">
    <source>
        <dbReference type="PROSITE" id="PS51208"/>
    </source>
</evidence>
<dbReference type="RefSeq" id="WP_378227492.1">
    <property type="nucleotide sequence ID" value="NZ_JBHSLL010000007.1"/>
</dbReference>
<dbReference type="Proteomes" id="UP001596016">
    <property type="component" value="Unassembled WGS sequence"/>
</dbReference>
<dbReference type="Pfam" id="PF03797">
    <property type="entry name" value="Autotransporter"/>
    <property type="match status" value="1"/>
</dbReference>
<feature type="signal peptide" evidence="1">
    <location>
        <begin position="1"/>
        <end position="41"/>
    </location>
</feature>
<dbReference type="SUPFAM" id="SSF51126">
    <property type="entry name" value="Pectin lyase-like"/>
    <property type="match status" value="1"/>
</dbReference>
<name>A0ABW0GTI1_9HYPH</name>
<feature type="chain" id="PRO_5045142081" evidence="1">
    <location>
        <begin position="42"/>
        <end position="1964"/>
    </location>
</feature>
<dbReference type="InterPro" id="IPR011050">
    <property type="entry name" value="Pectin_lyase_fold/virulence"/>
</dbReference>
<dbReference type="Gene3D" id="2.160.20.20">
    <property type="match status" value="1"/>
</dbReference>
<sequence>MLHIDPVSTLCLTRGDARTLLWSGASALALLVAMAATPVAAQTCAFSSNQDAGANTLRACVEQANAGAADTVVSGLTPDSTVVLQSAVAIGTDLTIGGQGPAATLLRSTEAGEAEGLGEILTLTTANTLTIGDAVSLQATGDRVGAIDIAGAGGVLDFSGRIETTGYWGAGIAFSEGASAAHVRGVITTHGSGSQGVVGESDDFELFLYGAIETTGQSASGISAEGLRNAYHLQQGSTITVSGKGADGINLNVGESQILVDGTIITKGEAEGISAGFGANGIHVSNYGDVGNEIRLKGNGAILTEGEGAVGIYATGGGNSIFLEHGSRIETRKATAAGISANGGNNRIEVTGATITTQGENAVGIIAGSSHVLLGQDSEIITHGQGSAGIRSGGSGGTITLGAGSQIETGGNFAYGIDANLNAVVLEAGSRIETAGQRAYGINFATTQTSPRGNAVIAGAIATSGEYAAGIQASAGRSDITIKSGGSVVTTGASAPGQIIPHAMSLNGGANRVTVENGALVSSAADNAHGIWMGSSTGVGNNYIYVGGTVSATGAGANAIRFTTGNNRLELQPGYNIVGDVVGVGNDVLAFGGEGSASFDLARLGGQYTGFGSMQKVGGSTWALTGNGAGFTGPITITGGTLDVAGTLGGALSVQSGGTLGGSGTLGAVTVANGGILSPGNSPGTLSMASLVLNSASVLDFELGTPGVAMASDRIDVSGSLTLDGLLNVTDAGGFGNGVYTLINYGTLAADNGLTLGATPDGYTYAIDVGTGTASAVTLAVSGGTGGHSQYWDGANAAPGGTLYGRGGAGVWNDANTNWTDMAGAANDVWGDQFGIFYNGTGNVTVDGVQSATGLQFAADGYRLAAGAGGALQLTGTASVLRVDAGHTATLALPVTVAGDLSRLGAGTLVLTGTADITGKLLAARGETRIADGGKVTANSGAAIGVGAGSAGSVLISGTNSELHVLDGGLKLGFGGAGELTVTERGHMEVEGHIDVQVSGTTTKYTPTNGLRIGANGGTATLTVNNGGTVAAGLMIVGDYETSEAATASVVLDGPGSKIVVSENVEMISGGTFTVSGGAQLHSFAASALATNPHRETLASDRIGGQATNRSTMTVTGGGSLWHSDNAIRIDRVGTINVEDDATLYAREGISVGRGRVTGVSGPSAILTVDGATLETDGDLDVANGGGWAKVAFTNGASIETAGVQIGSGWLVSGGATYTALADVLVSGAGTTWTDNFVTGWNFFLGNTGQATLTITDEAVVDTENAVFVGRGSFDEGRADVTVSGGGRFSTDSILTLGETATGIGTLTVIDATSLVEVGRDLRVGLAGKGEVTISNDGVVDVTGNTILGAASGGEGRMTLSDSGQLFTDGLYLGLVDGSASGFLTIGDGSGHVSVGASQLDLHSGALRLGDNGVLILGSGPATIGALGLVTGTGEIQGDVVVGGRMAPGHDRIGTLTITGDVDFAAGSTYAIRIAGTNPDPSPAATVDSLSVGGTADLSGGSVEIVAIDPRTSYVDGHTYATPILTAAGGLGGTEFADVGMTSNSAFIIPTLSYLGDDVFLTIAVTQDFTTVAQTFNQFQTAGALNGFGQTGDALAAFNAIANMNADDARRAFDLTSGEVHAAGQHVIDQTFALFNRTLRYQGVAGIGAGNVGAQTFTAPLGYGPAVAAGNAGVVAIGDATDYADARVRGAWAAPLGGFGHVDSDGNAGKLDWWNAGLAGGYEGVIDVASGKAVGGIGFGYIHSRGTIDDRLSTFDADGFYLGAYGAWADGPWNVAGSLSYGANRVSTERNIAFMGTTAEASYWTHTIGLSGEAAYAFDLADTTKLAPLFTLDAGWSGHGGFTETGAGALNLTSGSQNWSRLDTGLGLALTHTILTENGTVTLEGRAVWEHAFSDVLPSQSLALAGSPTSFTILGPDSGRDRLRIGAGLSWDVSDDMTLRARYDGLFSGNQANHAASLGLNIRF</sequence>
<dbReference type="Gene3D" id="2.40.128.130">
    <property type="entry name" value="Autotransporter beta-domain"/>
    <property type="match status" value="1"/>
</dbReference>
<dbReference type="SUPFAM" id="SSF103515">
    <property type="entry name" value="Autotransporter"/>
    <property type="match status" value="1"/>
</dbReference>
<keyword evidence="1" id="KW-0732">Signal</keyword>
<dbReference type="InterPro" id="IPR030895">
    <property type="entry name" value="T5SS_PEPC_rpt"/>
</dbReference>
<gene>
    <name evidence="3" type="ORF">ACFPLB_01560</name>
</gene>
<dbReference type="InterPro" id="IPR005546">
    <property type="entry name" value="Autotransporte_beta"/>
</dbReference>
<organism evidence="3 4">
    <name type="scientific">Aquamicrobium segne</name>
    <dbReference type="NCBI Taxonomy" id="469547"/>
    <lineage>
        <taxon>Bacteria</taxon>
        <taxon>Pseudomonadati</taxon>
        <taxon>Pseudomonadota</taxon>
        <taxon>Alphaproteobacteria</taxon>
        <taxon>Hyphomicrobiales</taxon>
        <taxon>Phyllobacteriaceae</taxon>
        <taxon>Aquamicrobium</taxon>
    </lineage>
</organism>
<evidence type="ECO:0000256" key="1">
    <source>
        <dbReference type="SAM" id="SignalP"/>
    </source>
</evidence>